<feature type="region of interest" description="Disordered" evidence="1">
    <location>
        <begin position="181"/>
        <end position="224"/>
    </location>
</feature>
<keyword evidence="2" id="KW-0812">Transmembrane</keyword>
<protein>
    <submittedName>
        <fullName evidence="5">DUF4808 domain-containing protein</fullName>
    </submittedName>
</protein>
<accession>A0A183AXU0</accession>
<keyword evidence="2" id="KW-1133">Transmembrane helix</keyword>
<dbReference type="WBParaSite" id="ECPE_0001181001-mRNA-1">
    <property type="protein sequence ID" value="ECPE_0001181001-mRNA-1"/>
    <property type="gene ID" value="ECPE_0001181001"/>
</dbReference>
<sequence>MDSAAVVLPNEVINALNATTLDPLTNTTAQPEAPNCTKAVLNAVIPIICVLVFMGTVVITYFIDDPGLKKLKRSTEKVEVSTIPEADRNYINYLAEHKMADHVKGHTFSSFSPGYTPYTLAIENDRRHLRRRACSESHTGRRMSDASSETQVILEHMLLTIGSGSTYTSLRNRAGFHVPFIHRRNKDETKPTDHPGKGTRNEETDVDHEQGEPKEENSTQHNES</sequence>
<evidence type="ECO:0000313" key="3">
    <source>
        <dbReference type="EMBL" id="VDP88940.1"/>
    </source>
</evidence>
<dbReference type="AlphaFoldDB" id="A0A183AXU0"/>
<proteinExistence type="predicted"/>
<feature type="transmembrane region" description="Helical" evidence="2">
    <location>
        <begin position="43"/>
        <end position="63"/>
    </location>
</feature>
<feature type="compositionally biased region" description="Basic and acidic residues" evidence="1">
    <location>
        <begin position="185"/>
        <end position="224"/>
    </location>
</feature>
<keyword evidence="2" id="KW-0472">Membrane</keyword>
<keyword evidence="4" id="KW-1185">Reference proteome</keyword>
<dbReference type="OrthoDB" id="6244027at2759"/>
<evidence type="ECO:0000256" key="1">
    <source>
        <dbReference type="SAM" id="MobiDB-lite"/>
    </source>
</evidence>
<dbReference type="Proteomes" id="UP000272942">
    <property type="component" value="Unassembled WGS sequence"/>
</dbReference>
<reference evidence="5" key="1">
    <citation type="submission" date="2016-06" db="UniProtKB">
        <authorList>
            <consortium name="WormBaseParasite"/>
        </authorList>
    </citation>
    <scope>IDENTIFICATION</scope>
</reference>
<name>A0A183AXU0_9TREM</name>
<dbReference type="EMBL" id="UZAN01051493">
    <property type="protein sequence ID" value="VDP88940.1"/>
    <property type="molecule type" value="Genomic_DNA"/>
</dbReference>
<evidence type="ECO:0000313" key="4">
    <source>
        <dbReference type="Proteomes" id="UP000272942"/>
    </source>
</evidence>
<organism evidence="5">
    <name type="scientific">Echinostoma caproni</name>
    <dbReference type="NCBI Taxonomy" id="27848"/>
    <lineage>
        <taxon>Eukaryota</taxon>
        <taxon>Metazoa</taxon>
        <taxon>Spiralia</taxon>
        <taxon>Lophotrochozoa</taxon>
        <taxon>Platyhelminthes</taxon>
        <taxon>Trematoda</taxon>
        <taxon>Digenea</taxon>
        <taxon>Plagiorchiida</taxon>
        <taxon>Echinostomata</taxon>
        <taxon>Echinostomatoidea</taxon>
        <taxon>Echinostomatidae</taxon>
        <taxon>Echinostoma</taxon>
    </lineage>
</organism>
<evidence type="ECO:0000313" key="5">
    <source>
        <dbReference type="WBParaSite" id="ECPE_0001181001-mRNA-1"/>
    </source>
</evidence>
<evidence type="ECO:0000256" key="2">
    <source>
        <dbReference type="SAM" id="Phobius"/>
    </source>
</evidence>
<reference evidence="3 4" key="2">
    <citation type="submission" date="2018-11" db="EMBL/GenBank/DDBJ databases">
        <authorList>
            <consortium name="Pathogen Informatics"/>
        </authorList>
    </citation>
    <scope>NUCLEOTIDE SEQUENCE [LARGE SCALE GENOMIC DNA]</scope>
    <source>
        <strain evidence="3 4">Egypt</strain>
    </source>
</reference>
<gene>
    <name evidence="3" type="ORF">ECPE_LOCUS11775</name>
</gene>